<dbReference type="AlphaFoldDB" id="A0A5B7HUS5"/>
<name>A0A5B7HUS5_PORTR</name>
<gene>
    <name evidence="1" type="ORF">E2C01_068060</name>
</gene>
<protein>
    <submittedName>
        <fullName evidence="1">Uncharacterized protein</fullName>
    </submittedName>
</protein>
<accession>A0A5B7HUS5</accession>
<sequence length="78" mass="8518">MALLLHPRYLLYNAGYFFSPSAAVQFMTLSTQRNKKKGGGGWIKGRVLGVQGRGIGVSLENLGAVKRNAVNYLRDCST</sequence>
<dbReference type="EMBL" id="VSRR010037386">
    <property type="protein sequence ID" value="MPC73723.1"/>
    <property type="molecule type" value="Genomic_DNA"/>
</dbReference>
<proteinExistence type="predicted"/>
<reference evidence="1 2" key="1">
    <citation type="submission" date="2019-05" db="EMBL/GenBank/DDBJ databases">
        <title>Another draft genome of Portunus trituberculatus and its Hox gene families provides insights of decapod evolution.</title>
        <authorList>
            <person name="Jeong J.-H."/>
            <person name="Song I."/>
            <person name="Kim S."/>
            <person name="Choi T."/>
            <person name="Kim D."/>
            <person name="Ryu S."/>
            <person name="Kim W."/>
        </authorList>
    </citation>
    <scope>NUCLEOTIDE SEQUENCE [LARGE SCALE GENOMIC DNA]</scope>
    <source>
        <tissue evidence="1">Muscle</tissue>
    </source>
</reference>
<keyword evidence="2" id="KW-1185">Reference proteome</keyword>
<organism evidence="1 2">
    <name type="scientific">Portunus trituberculatus</name>
    <name type="common">Swimming crab</name>
    <name type="synonym">Neptunus trituberculatus</name>
    <dbReference type="NCBI Taxonomy" id="210409"/>
    <lineage>
        <taxon>Eukaryota</taxon>
        <taxon>Metazoa</taxon>
        <taxon>Ecdysozoa</taxon>
        <taxon>Arthropoda</taxon>
        <taxon>Crustacea</taxon>
        <taxon>Multicrustacea</taxon>
        <taxon>Malacostraca</taxon>
        <taxon>Eumalacostraca</taxon>
        <taxon>Eucarida</taxon>
        <taxon>Decapoda</taxon>
        <taxon>Pleocyemata</taxon>
        <taxon>Brachyura</taxon>
        <taxon>Eubrachyura</taxon>
        <taxon>Portunoidea</taxon>
        <taxon>Portunidae</taxon>
        <taxon>Portuninae</taxon>
        <taxon>Portunus</taxon>
    </lineage>
</organism>
<evidence type="ECO:0000313" key="2">
    <source>
        <dbReference type="Proteomes" id="UP000324222"/>
    </source>
</evidence>
<dbReference type="Proteomes" id="UP000324222">
    <property type="component" value="Unassembled WGS sequence"/>
</dbReference>
<evidence type="ECO:0000313" key="1">
    <source>
        <dbReference type="EMBL" id="MPC73723.1"/>
    </source>
</evidence>
<comment type="caution">
    <text evidence="1">The sequence shown here is derived from an EMBL/GenBank/DDBJ whole genome shotgun (WGS) entry which is preliminary data.</text>
</comment>